<keyword evidence="3" id="KW-0479">Metal-binding</keyword>
<gene>
    <name evidence="8" type="ORF">B7463_g7085</name>
</gene>
<dbReference type="GO" id="GO:0005829">
    <property type="term" value="C:cytosol"/>
    <property type="evidence" value="ECO:0007669"/>
    <property type="project" value="TreeGrafter"/>
</dbReference>
<dbReference type="PANTHER" id="PTHR43522:SF6">
    <property type="entry name" value="TRANSKETOLASE-LIKE PYRIMIDINE-BINDING DOMAIN-CONTAINING PROTEIN-RELATED"/>
    <property type="match status" value="1"/>
</dbReference>
<accession>A0A3E2H786</accession>
<feature type="domain" description="Transketolase N-terminal" evidence="6">
    <location>
        <begin position="1"/>
        <end position="108"/>
    </location>
</feature>
<organism evidence="8 9">
    <name type="scientific">Scytalidium lignicola</name>
    <name type="common">Hyphomycete</name>
    <dbReference type="NCBI Taxonomy" id="5539"/>
    <lineage>
        <taxon>Eukaryota</taxon>
        <taxon>Fungi</taxon>
        <taxon>Dikarya</taxon>
        <taxon>Ascomycota</taxon>
        <taxon>Pezizomycotina</taxon>
        <taxon>Leotiomycetes</taxon>
        <taxon>Leotiomycetes incertae sedis</taxon>
        <taxon>Scytalidium</taxon>
    </lineage>
</organism>
<feature type="non-terminal residue" evidence="8">
    <location>
        <position position="1"/>
    </location>
</feature>
<feature type="non-terminal residue" evidence="8">
    <location>
        <position position="408"/>
    </location>
</feature>
<keyword evidence="4" id="KW-0460">Magnesium</keyword>
<dbReference type="Pfam" id="PF22613">
    <property type="entry name" value="Transketolase_C_1"/>
    <property type="match status" value="1"/>
</dbReference>
<dbReference type="Gene3D" id="3.40.50.920">
    <property type="match status" value="1"/>
</dbReference>
<dbReference type="EMBL" id="NCSJ02000135">
    <property type="protein sequence ID" value="RFU29228.1"/>
    <property type="molecule type" value="Genomic_DNA"/>
</dbReference>
<dbReference type="InterPro" id="IPR033247">
    <property type="entry name" value="Transketolase_fam"/>
</dbReference>
<evidence type="ECO:0000259" key="6">
    <source>
        <dbReference type="Pfam" id="PF00456"/>
    </source>
</evidence>
<dbReference type="SUPFAM" id="SSF52518">
    <property type="entry name" value="Thiamin diphosphate-binding fold (THDP-binding)"/>
    <property type="match status" value="1"/>
</dbReference>
<dbReference type="GO" id="GO:0046872">
    <property type="term" value="F:metal ion binding"/>
    <property type="evidence" value="ECO:0007669"/>
    <property type="project" value="UniProtKB-KW"/>
</dbReference>
<feature type="domain" description="Transketolase N-terminal" evidence="6">
    <location>
        <begin position="110"/>
        <end position="216"/>
    </location>
</feature>
<comment type="caution">
    <text evidence="8">The sequence shown here is derived from an EMBL/GenBank/DDBJ whole genome shotgun (WGS) entry which is preliminary data.</text>
</comment>
<dbReference type="GO" id="GO:0004802">
    <property type="term" value="F:transketolase activity"/>
    <property type="evidence" value="ECO:0007669"/>
    <property type="project" value="TreeGrafter"/>
</dbReference>
<evidence type="ECO:0000256" key="5">
    <source>
        <dbReference type="ARBA" id="ARBA00023052"/>
    </source>
</evidence>
<proteinExistence type="predicted"/>
<dbReference type="InterPro" id="IPR005474">
    <property type="entry name" value="Transketolase_N"/>
</dbReference>
<evidence type="ECO:0000256" key="2">
    <source>
        <dbReference type="ARBA" id="ARBA00022679"/>
    </source>
</evidence>
<comment type="cofactor">
    <cofactor evidence="1">
        <name>thiamine diphosphate</name>
        <dbReference type="ChEBI" id="CHEBI:58937"/>
    </cofactor>
</comment>
<keyword evidence="9" id="KW-1185">Reference proteome</keyword>
<evidence type="ECO:0000256" key="3">
    <source>
        <dbReference type="ARBA" id="ARBA00022723"/>
    </source>
</evidence>
<dbReference type="InterPro" id="IPR009014">
    <property type="entry name" value="Transketo_C/PFOR_II"/>
</dbReference>
<dbReference type="Pfam" id="PF00456">
    <property type="entry name" value="Transketolase_N"/>
    <property type="match status" value="2"/>
</dbReference>
<evidence type="ECO:0000313" key="9">
    <source>
        <dbReference type="Proteomes" id="UP000258309"/>
    </source>
</evidence>
<dbReference type="InterPro" id="IPR029061">
    <property type="entry name" value="THDP-binding"/>
</dbReference>
<evidence type="ECO:0000259" key="7">
    <source>
        <dbReference type="Pfam" id="PF22613"/>
    </source>
</evidence>
<dbReference type="SUPFAM" id="SSF52922">
    <property type="entry name" value="TK C-terminal domain-like"/>
    <property type="match status" value="1"/>
</dbReference>
<dbReference type="STRING" id="5539.A0A3E2H786"/>
<evidence type="ECO:0000313" key="8">
    <source>
        <dbReference type="EMBL" id="RFU29228.1"/>
    </source>
</evidence>
<keyword evidence="5" id="KW-0786">Thiamine pyrophosphate</keyword>
<reference evidence="8 9" key="1">
    <citation type="submission" date="2018-05" db="EMBL/GenBank/DDBJ databases">
        <title>Draft genome sequence of Scytalidium lignicola DSM 105466, a ubiquitous saprotrophic fungus.</title>
        <authorList>
            <person name="Buettner E."/>
            <person name="Gebauer A.M."/>
            <person name="Hofrichter M."/>
            <person name="Liers C."/>
            <person name="Kellner H."/>
        </authorList>
    </citation>
    <scope>NUCLEOTIDE SEQUENCE [LARGE SCALE GENOMIC DNA]</scope>
    <source>
        <strain evidence="8 9">DSM 105466</strain>
    </source>
</reference>
<dbReference type="GO" id="GO:0006098">
    <property type="term" value="P:pentose-phosphate shunt"/>
    <property type="evidence" value="ECO:0007669"/>
    <property type="project" value="TreeGrafter"/>
</dbReference>
<evidence type="ECO:0000256" key="4">
    <source>
        <dbReference type="ARBA" id="ARBA00022842"/>
    </source>
</evidence>
<keyword evidence="2" id="KW-0808">Transferase</keyword>
<feature type="domain" description="Transketolase-like C-terminal" evidence="7">
    <location>
        <begin position="292"/>
        <end position="375"/>
    </location>
</feature>
<dbReference type="Proteomes" id="UP000258309">
    <property type="component" value="Unassembled WGS sequence"/>
</dbReference>
<sequence>MFLYALNYFTGFDAWTMDEVKGYGSAKINGYTTISHGHLEIEIPGVEVTIGHLGQGVANSVSFAIASKNLAARYNRPGYDVVRSRIYCMTGDGCLIEGVALEAISLADWINTEDVNTKIHACGWHGLKVADGCYDVQAIVVTLNYGKTLRGKPVFINIHTIIGLGTQAAGIYKVHYDAFDKESIARSKQLAGQDPSVTHVIPPASLKYFRERKSHRESPENGLGWSTTREANSILLEKIWKAYPGGGADLINSNKAAPGVRMGGLSHLPVTTHDSFVEGPVPLTSHFKVEKGAYVIKDIPGAKLTLVNCGTNLYYAVAAAESLTQTGVSTGVVSCLSFEHFDKQGDEYRTSVFPLDGAPIVSVEDYSASNPSNYNRFGINAKGIERRVRKYLEELKSRTTRIAGWRAI</sequence>
<dbReference type="PANTHER" id="PTHR43522">
    <property type="entry name" value="TRANSKETOLASE"/>
    <property type="match status" value="1"/>
</dbReference>
<evidence type="ECO:0000256" key="1">
    <source>
        <dbReference type="ARBA" id="ARBA00001964"/>
    </source>
</evidence>
<dbReference type="Gene3D" id="3.40.50.970">
    <property type="match status" value="2"/>
</dbReference>
<dbReference type="InterPro" id="IPR055152">
    <property type="entry name" value="Transketolase-like_C_2"/>
</dbReference>
<name>A0A3E2H786_SCYLI</name>
<dbReference type="AlphaFoldDB" id="A0A3E2H786"/>
<dbReference type="OrthoDB" id="10267175at2759"/>
<dbReference type="GO" id="GO:0005634">
    <property type="term" value="C:nucleus"/>
    <property type="evidence" value="ECO:0007669"/>
    <property type="project" value="TreeGrafter"/>
</dbReference>
<protein>
    <submittedName>
        <fullName evidence="8">Uncharacterized protein</fullName>
    </submittedName>
</protein>